<sequence>MQVPVLLVALLSVCSWTTLSVDGVTISLNGEPIPNNNISKRSVYDFEFVSSNGDFDRAMRCQSELSVSEVSQFTTACHVADGDSPVPCLWPDYEYIRLSNAVGGITRGWSGMRVPDEGGRRAHYLWRRWETPEEGYINCHMLDDINPVLGLYILYPITEVTAAIEVEAETSTFRVRCTSTGGRALNMAVSGPNGFNSDISTNIQAVGTRRYLGSDRYTAMTDVISSGRVGDVFQCNVTSVTSTTANVTVGAVITSLEQTAPTTVRVTWSPIPEQLPVSYRVHYLLAGGTGGNGTKTVSGNTSSTEISGLTNGETYIISVEAVFSLPIF</sequence>
<feature type="signal peptide" evidence="1">
    <location>
        <begin position="1"/>
        <end position="20"/>
    </location>
</feature>
<proteinExistence type="predicted"/>
<feature type="domain" description="Fibronectin type-III" evidence="2">
    <location>
        <begin position="248"/>
        <end position="328"/>
    </location>
</feature>
<dbReference type="PROSITE" id="PS50853">
    <property type="entry name" value="FN3"/>
    <property type="match status" value="1"/>
</dbReference>
<keyword evidence="1" id="KW-0732">Signal</keyword>
<evidence type="ECO:0000259" key="2">
    <source>
        <dbReference type="PROSITE" id="PS50853"/>
    </source>
</evidence>
<dbReference type="InterPro" id="IPR013783">
    <property type="entry name" value="Ig-like_fold"/>
</dbReference>
<comment type="caution">
    <text evidence="3">The sequence shown here is derived from an EMBL/GenBank/DDBJ whole genome shotgun (WGS) entry which is preliminary data.</text>
</comment>
<keyword evidence="4" id="KW-1185">Reference proteome</keyword>
<dbReference type="Proteomes" id="UP001174909">
    <property type="component" value="Unassembled WGS sequence"/>
</dbReference>
<name>A0AA35XG43_GEOBA</name>
<accession>A0AA35XG43</accession>
<dbReference type="EMBL" id="CASHTH010004455">
    <property type="protein sequence ID" value="CAI8057563.1"/>
    <property type="molecule type" value="Genomic_DNA"/>
</dbReference>
<organism evidence="3 4">
    <name type="scientific">Geodia barretti</name>
    <name type="common">Barrett's horny sponge</name>
    <dbReference type="NCBI Taxonomy" id="519541"/>
    <lineage>
        <taxon>Eukaryota</taxon>
        <taxon>Metazoa</taxon>
        <taxon>Porifera</taxon>
        <taxon>Demospongiae</taxon>
        <taxon>Heteroscleromorpha</taxon>
        <taxon>Tetractinellida</taxon>
        <taxon>Astrophorina</taxon>
        <taxon>Geodiidae</taxon>
        <taxon>Geodia</taxon>
    </lineage>
</organism>
<dbReference type="InterPro" id="IPR003961">
    <property type="entry name" value="FN3_dom"/>
</dbReference>
<feature type="chain" id="PRO_5041277472" description="Fibronectin type-III domain-containing protein" evidence="1">
    <location>
        <begin position="21"/>
        <end position="328"/>
    </location>
</feature>
<dbReference type="Pfam" id="PF00041">
    <property type="entry name" value="fn3"/>
    <property type="match status" value="1"/>
</dbReference>
<dbReference type="CDD" id="cd00063">
    <property type="entry name" value="FN3"/>
    <property type="match status" value="1"/>
</dbReference>
<protein>
    <recommendedName>
        <fullName evidence="2">Fibronectin type-III domain-containing protein</fullName>
    </recommendedName>
</protein>
<feature type="non-terminal residue" evidence="3">
    <location>
        <position position="328"/>
    </location>
</feature>
<dbReference type="SUPFAM" id="SSF49265">
    <property type="entry name" value="Fibronectin type III"/>
    <property type="match status" value="1"/>
</dbReference>
<evidence type="ECO:0000256" key="1">
    <source>
        <dbReference type="SAM" id="SignalP"/>
    </source>
</evidence>
<dbReference type="InterPro" id="IPR036116">
    <property type="entry name" value="FN3_sf"/>
</dbReference>
<evidence type="ECO:0000313" key="3">
    <source>
        <dbReference type="EMBL" id="CAI8057563.1"/>
    </source>
</evidence>
<evidence type="ECO:0000313" key="4">
    <source>
        <dbReference type="Proteomes" id="UP001174909"/>
    </source>
</evidence>
<dbReference type="Gene3D" id="2.60.40.10">
    <property type="entry name" value="Immunoglobulins"/>
    <property type="match status" value="1"/>
</dbReference>
<reference evidence="3" key="1">
    <citation type="submission" date="2023-03" db="EMBL/GenBank/DDBJ databases">
        <authorList>
            <person name="Steffen K."/>
            <person name="Cardenas P."/>
        </authorList>
    </citation>
    <scope>NUCLEOTIDE SEQUENCE</scope>
</reference>
<gene>
    <name evidence="3" type="ORF">GBAR_LOCUS31375</name>
</gene>
<dbReference type="AlphaFoldDB" id="A0AA35XG43"/>